<proteinExistence type="predicted"/>
<sequence length="179" mass="19308">MRGDSGACREGCLSCGFAVPVSRSTCFPRNGGSSDRTDLAGCLTCAFMGETLATETPSGSRSEIVDARMTLISGLWVSRVALIAGDDHRARPVSLATQGTSAPGDRCPVGLFGHQGEDEKLGKGRLQSLARSLTVFLGQRVGIERHRSSAFHVRCWHPRHGSRRICCMSTGGRRVYRLR</sequence>
<gene>
    <name evidence="1" type="ORF">SBD_4812</name>
</gene>
<reference evidence="2" key="1">
    <citation type="journal article" date="2013" name="Genome Announc.">
        <title>Draft Genome Sequence of Streptomyces bottropensis ATCC 25435, a Bottromycin-Producing Actinomycete.</title>
        <authorList>
            <person name="Zhang H."/>
            <person name="Zhou W."/>
            <person name="Zhuang Y."/>
            <person name="Liang X."/>
            <person name="Liu T."/>
        </authorList>
    </citation>
    <scope>NUCLEOTIDE SEQUENCE [LARGE SCALE GENOMIC DNA]</scope>
    <source>
        <strain evidence="2">ATCC 25435</strain>
    </source>
</reference>
<dbReference type="EMBL" id="KB405089">
    <property type="protein sequence ID" value="EMF53268.1"/>
    <property type="molecule type" value="Genomic_DNA"/>
</dbReference>
<dbReference type="AlphaFoldDB" id="M3EVX1"/>
<evidence type="ECO:0000313" key="2">
    <source>
        <dbReference type="Proteomes" id="UP000030760"/>
    </source>
</evidence>
<protein>
    <submittedName>
        <fullName evidence="1">Uncharacterized protein</fullName>
    </submittedName>
</protein>
<name>M3EVX1_9ACTN</name>
<organism evidence="1 2">
    <name type="scientific">Streptomyces bottropensis ATCC 25435</name>
    <dbReference type="NCBI Taxonomy" id="1054862"/>
    <lineage>
        <taxon>Bacteria</taxon>
        <taxon>Bacillati</taxon>
        <taxon>Actinomycetota</taxon>
        <taxon>Actinomycetes</taxon>
        <taxon>Kitasatosporales</taxon>
        <taxon>Streptomycetaceae</taxon>
        <taxon>Streptomyces</taxon>
    </lineage>
</organism>
<evidence type="ECO:0000313" key="1">
    <source>
        <dbReference type="EMBL" id="EMF53268.1"/>
    </source>
</evidence>
<dbReference type="Proteomes" id="UP000030760">
    <property type="component" value="Unassembled WGS sequence"/>
</dbReference>
<accession>M3EVX1</accession>